<proteinExistence type="predicted"/>
<evidence type="ECO:0000256" key="5">
    <source>
        <dbReference type="SAM" id="MobiDB-lite"/>
    </source>
</evidence>
<dbReference type="Pfam" id="PF05128">
    <property type="entry name" value="DUF697"/>
    <property type="match status" value="1"/>
</dbReference>
<name>A0A6S6UBU5_9GAMM</name>
<evidence type="ECO:0000256" key="1">
    <source>
        <dbReference type="ARBA" id="ARBA00004141"/>
    </source>
</evidence>
<feature type="compositionally biased region" description="Polar residues" evidence="5">
    <location>
        <begin position="1"/>
        <end position="11"/>
    </location>
</feature>
<dbReference type="EMBL" id="CACVAY010000132">
    <property type="protein sequence ID" value="CAA6826283.1"/>
    <property type="molecule type" value="Genomic_DNA"/>
</dbReference>
<gene>
    <name evidence="7" type="ORF">HELGO_WM24584</name>
</gene>
<evidence type="ECO:0000256" key="2">
    <source>
        <dbReference type="ARBA" id="ARBA00022692"/>
    </source>
</evidence>
<keyword evidence="4 6" id="KW-0472">Membrane</keyword>
<sequence length="285" mass="31613">MPESKTTQFNGSPMRKKKPSLSQQVKEQAEQIKQLTILLQQKEQELEHLTQQDSLIDDLTQKLNQSDQSIIAANKLVSEQAKKIDKLTTTQKREKERDMTTAAEQAELIDGLTTKLLEVDIKLSAASMQNKHVVAKNIVKSHMIAGMALGMVPAPLFDIAALTATELNMLRTLSKHYDIDFDEQKSKVLVTSLLSGSLPVLTVLSLSSVAKLIPGIGTFAGGMSMTVLAGAVTYATGQVFIRHFDLGGTLEDFDSQYWQTYFKQELEEGKSFVKNQLKKNKTPNE</sequence>
<keyword evidence="3 6" id="KW-1133">Transmembrane helix</keyword>
<dbReference type="AlphaFoldDB" id="A0A6S6UBU5"/>
<organism evidence="7">
    <name type="scientific">uncultured Thiotrichaceae bacterium</name>
    <dbReference type="NCBI Taxonomy" id="298394"/>
    <lineage>
        <taxon>Bacteria</taxon>
        <taxon>Pseudomonadati</taxon>
        <taxon>Pseudomonadota</taxon>
        <taxon>Gammaproteobacteria</taxon>
        <taxon>Thiotrichales</taxon>
        <taxon>Thiotrichaceae</taxon>
        <taxon>environmental samples</taxon>
    </lineage>
</organism>
<protein>
    <recommendedName>
        <fullName evidence="8">GTPase</fullName>
    </recommendedName>
</protein>
<keyword evidence="2 6" id="KW-0812">Transmembrane</keyword>
<evidence type="ECO:0000256" key="6">
    <source>
        <dbReference type="SAM" id="Phobius"/>
    </source>
</evidence>
<feature type="region of interest" description="Disordered" evidence="5">
    <location>
        <begin position="1"/>
        <end position="27"/>
    </location>
</feature>
<dbReference type="InterPro" id="IPR021147">
    <property type="entry name" value="DUF697"/>
</dbReference>
<evidence type="ECO:0000313" key="7">
    <source>
        <dbReference type="EMBL" id="CAA6826283.1"/>
    </source>
</evidence>
<reference evidence="7" key="1">
    <citation type="submission" date="2020-01" db="EMBL/GenBank/DDBJ databases">
        <authorList>
            <person name="Meier V. D."/>
            <person name="Meier V D."/>
        </authorList>
    </citation>
    <scope>NUCLEOTIDE SEQUENCE</scope>
    <source>
        <strain evidence="7">HLG_WM_MAG_07</strain>
    </source>
</reference>
<feature type="transmembrane region" description="Helical" evidence="6">
    <location>
        <begin position="212"/>
        <end position="235"/>
    </location>
</feature>
<feature type="transmembrane region" description="Helical" evidence="6">
    <location>
        <begin position="143"/>
        <end position="167"/>
    </location>
</feature>
<feature type="transmembrane region" description="Helical" evidence="6">
    <location>
        <begin position="188"/>
        <end position="206"/>
    </location>
</feature>
<dbReference type="GO" id="GO:0016020">
    <property type="term" value="C:membrane"/>
    <property type="evidence" value="ECO:0007669"/>
    <property type="project" value="UniProtKB-SubCell"/>
</dbReference>
<evidence type="ECO:0000256" key="3">
    <source>
        <dbReference type="ARBA" id="ARBA00022989"/>
    </source>
</evidence>
<accession>A0A6S6UBU5</accession>
<evidence type="ECO:0008006" key="8">
    <source>
        <dbReference type="Google" id="ProtNLM"/>
    </source>
</evidence>
<comment type="subcellular location">
    <subcellularLocation>
        <location evidence="1">Membrane</location>
        <topology evidence="1">Multi-pass membrane protein</topology>
    </subcellularLocation>
</comment>
<evidence type="ECO:0000256" key="4">
    <source>
        <dbReference type="ARBA" id="ARBA00023136"/>
    </source>
</evidence>